<evidence type="ECO:0000313" key="4">
    <source>
        <dbReference type="Proteomes" id="UP000253508"/>
    </source>
</evidence>
<dbReference type="InterPro" id="IPR013549">
    <property type="entry name" value="DUF1731"/>
</dbReference>
<feature type="domain" description="DUF1731" evidence="2">
    <location>
        <begin position="258"/>
        <end position="307"/>
    </location>
</feature>
<dbReference type="PANTHER" id="PTHR11092:SF0">
    <property type="entry name" value="EPIMERASE FAMILY PROTEIN SDR39U1"/>
    <property type="match status" value="1"/>
</dbReference>
<dbReference type="RefSeq" id="WP_114116885.1">
    <property type="nucleotide sequence ID" value="NZ_BMHU01000001.1"/>
</dbReference>
<keyword evidence="4" id="KW-1185">Reference proteome</keyword>
<accession>A0A367Y9U1</accession>
<dbReference type="Proteomes" id="UP000253508">
    <property type="component" value="Unassembled WGS sequence"/>
</dbReference>
<comment type="caution">
    <text evidence="3">The sequence shown here is derived from an EMBL/GenBank/DDBJ whole genome shotgun (WGS) entry which is preliminary data.</text>
</comment>
<dbReference type="Pfam" id="PF08338">
    <property type="entry name" value="DUF1731"/>
    <property type="match status" value="1"/>
</dbReference>
<evidence type="ECO:0000313" key="3">
    <source>
        <dbReference type="EMBL" id="RCK61782.1"/>
    </source>
</evidence>
<dbReference type="OrthoDB" id="9801773at2"/>
<dbReference type="Pfam" id="PF01370">
    <property type="entry name" value="Epimerase"/>
    <property type="match status" value="1"/>
</dbReference>
<sequence>MKIVIAGGAGTLGRSLSASLLADGHEVVVLTRTPGRRPLAGVAEVGWDPSDIAPWAHVLESDGPVAVVNLAGKLVDCRPTEENIRELRESRVRATEALVAASQRLSRPVDRWLQGSTTGLFDDTGDLRITEATPDPVDGLPQMTGVVLPWEAAAEGANAARRVTIRTSIALDAHTPALDRLLLPAKLGFGGPIAGGKQWFSWIHVDDWVRVARASLGLEPGIVIPDGPVIAAAPNPVRNAELMREMRRAAHIPVGLPTPAFVLKIGAFALRTDPLLALTGRHTTSTVLADAGFEFQFPTLHEALEDLLS</sequence>
<proteinExistence type="predicted"/>
<reference evidence="3 4" key="1">
    <citation type="submission" date="2018-07" db="EMBL/GenBank/DDBJ databases">
        <title>Microbacterium endoborsara sp. nov., a novel actinobacterium isolated from Borszczowia aralocaspica.</title>
        <authorList>
            <person name="An D."/>
        </authorList>
    </citation>
    <scope>NUCLEOTIDE SEQUENCE [LARGE SCALE GENOMIC DNA]</scope>
    <source>
        <strain evidence="3 4">C1.15228</strain>
    </source>
</reference>
<feature type="domain" description="NAD-dependent epimerase/dehydratase" evidence="1">
    <location>
        <begin position="3"/>
        <end position="133"/>
    </location>
</feature>
<dbReference type="AlphaFoldDB" id="A0A367Y9U1"/>
<dbReference type="EMBL" id="QORO01000001">
    <property type="protein sequence ID" value="RCK61782.1"/>
    <property type="molecule type" value="Genomic_DNA"/>
</dbReference>
<evidence type="ECO:0000259" key="2">
    <source>
        <dbReference type="Pfam" id="PF08338"/>
    </source>
</evidence>
<dbReference type="PANTHER" id="PTHR11092">
    <property type="entry name" value="SUGAR NUCLEOTIDE EPIMERASE RELATED"/>
    <property type="match status" value="1"/>
</dbReference>
<dbReference type="Gene3D" id="3.40.50.720">
    <property type="entry name" value="NAD(P)-binding Rossmann-like Domain"/>
    <property type="match status" value="1"/>
</dbReference>
<dbReference type="InterPro" id="IPR036291">
    <property type="entry name" value="NAD(P)-bd_dom_sf"/>
</dbReference>
<organism evidence="3 4">
    <name type="scientific">Microbacterium sorbitolivorans</name>
    <dbReference type="NCBI Taxonomy" id="1867410"/>
    <lineage>
        <taxon>Bacteria</taxon>
        <taxon>Bacillati</taxon>
        <taxon>Actinomycetota</taxon>
        <taxon>Actinomycetes</taxon>
        <taxon>Micrococcales</taxon>
        <taxon>Microbacteriaceae</taxon>
        <taxon>Microbacterium</taxon>
    </lineage>
</organism>
<name>A0A367Y9U1_9MICO</name>
<protein>
    <submittedName>
        <fullName evidence="3">DUF1731 domain-containing protein</fullName>
    </submittedName>
</protein>
<dbReference type="SUPFAM" id="SSF51735">
    <property type="entry name" value="NAD(P)-binding Rossmann-fold domains"/>
    <property type="match status" value="1"/>
</dbReference>
<dbReference type="InterPro" id="IPR001509">
    <property type="entry name" value="Epimerase_deHydtase"/>
</dbReference>
<evidence type="ECO:0000259" key="1">
    <source>
        <dbReference type="Pfam" id="PF01370"/>
    </source>
</evidence>
<gene>
    <name evidence="3" type="ORF">DTO57_03970</name>
</gene>